<evidence type="ECO:0008006" key="3">
    <source>
        <dbReference type="Google" id="ProtNLM"/>
    </source>
</evidence>
<dbReference type="Proteomes" id="UP000197097">
    <property type="component" value="Unassembled WGS sequence"/>
</dbReference>
<dbReference type="GO" id="GO:0046872">
    <property type="term" value="F:metal ion binding"/>
    <property type="evidence" value="ECO:0007669"/>
    <property type="project" value="InterPro"/>
</dbReference>
<accession>A0A2D0AMC1</accession>
<dbReference type="EMBL" id="NISJ01000023">
    <property type="protein sequence ID" value="OWQ90216.1"/>
    <property type="molecule type" value="Genomic_DNA"/>
</dbReference>
<dbReference type="AlphaFoldDB" id="A0A2D0AMC1"/>
<comment type="caution">
    <text evidence="1">The sequence shown here is derived from an EMBL/GenBank/DDBJ whole genome shotgun (WGS) entry which is preliminary data.</text>
</comment>
<protein>
    <recommendedName>
        <fullName evidence="3">HMA domain-containing protein</fullName>
    </recommendedName>
</protein>
<dbReference type="SUPFAM" id="SSF55008">
    <property type="entry name" value="HMA, heavy metal-associated domain"/>
    <property type="match status" value="1"/>
</dbReference>
<organism evidence="1 2">
    <name type="scientific">Sphingopyxis witflariensis</name>
    <dbReference type="NCBI Taxonomy" id="173675"/>
    <lineage>
        <taxon>Bacteria</taxon>
        <taxon>Pseudomonadati</taxon>
        <taxon>Pseudomonadota</taxon>
        <taxon>Alphaproteobacteria</taxon>
        <taxon>Sphingomonadales</taxon>
        <taxon>Sphingomonadaceae</taxon>
        <taxon>Sphingopyxis</taxon>
    </lineage>
</organism>
<sequence length="82" mass="8554">MSFLPCSPAPFLDTRLLAASLAGVGGLTALAARTIVQGQPLFFRNVDLASKTVSVSSTADVQHLKQAIEKAGFAVTHKAPFV</sequence>
<gene>
    <name evidence="1" type="ORF">CDQ91_20565</name>
</gene>
<evidence type="ECO:0000313" key="2">
    <source>
        <dbReference type="Proteomes" id="UP000197097"/>
    </source>
</evidence>
<name>A0A2D0AMC1_9SPHN</name>
<reference evidence="1 2" key="1">
    <citation type="journal article" date="2002" name="Int. J. Syst. Evol. Microbiol.">
        <title>Sphingopyxis witflariensis sp. nov., isolated from activated sludge.</title>
        <authorList>
            <person name="Kampfer P."/>
            <person name="Witzenberger R."/>
            <person name="Denner E.B."/>
            <person name="Busse H.J."/>
            <person name="Neef A."/>
        </authorList>
    </citation>
    <scope>NUCLEOTIDE SEQUENCE [LARGE SCALE GENOMIC DNA]</scope>
    <source>
        <strain evidence="1 2">DSM 14551</strain>
    </source>
</reference>
<dbReference type="InterPro" id="IPR036163">
    <property type="entry name" value="HMA_dom_sf"/>
</dbReference>
<evidence type="ECO:0000313" key="1">
    <source>
        <dbReference type="EMBL" id="OWQ90216.1"/>
    </source>
</evidence>
<proteinExistence type="predicted"/>
<keyword evidence="2" id="KW-1185">Reference proteome</keyword>
<dbReference type="Gene3D" id="3.30.70.100">
    <property type="match status" value="1"/>
</dbReference>